<evidence type="ECO:0000259" key="3">
    <source>
        <dbReference type="PROSITE" id="PS50157"/>
    </source>
</evidence>
<accession>A0A8X7C850</accession>
<keyword evidence="1" id="KW-0479">Metal-binding</keyword>
<dbReference type="GO" id="GO:0008270">
    <property type="term" value="F:zinc ion binding"/>
    <property type="evidence" value="ECO:0007669"/>
    <property type="project" value="UniProtKB-KW"/>
</dbReference>
<feature type="domain" description="C2H2-type" evidence="3">
    <location>
        <begin position="182"/>
        <end position="210"/>
    </location>
</feature>
<evidence type="ECO:0000256" key="2">
    <source>
        <dbReference type="SAM" id="MobiDB-lite"/>
    </source>
</evidence>
<keyword evidence="5" id="KW-1185">Reference proteome</keyword>
<dbReference type="PROSITE" id="PS50157">
    <property type="entry name" value="ZINC_FINGER_C2H2_2"/>
    <property type="match status" value="2"/>
</dbReference>
<dbReference type="PROSITE" id="PS00028">
    <property type="entry name" value="ZINC_FINGER_C2H2_1"/>
    <property type="match status" value="1"/>
</dbReference>
<proteinExistence type="predicted"/>
<dbReference type="Proteomes" id="UP000886998">
    <property type="component" value="Unassembled WGS sequence"/>
</dbReference>
<organism evidence="4 5">
    <name type="scientific">Trichonephila inaurata madagascariensis</name>
    <dbReference type="NCBI Taxonomy" id="2747483"/>
    <lineage>
        <taxon>Eukaryota</taxon>
        <taxon>Metazoa</taxon>
        <taxon>Ecdysozoa</taxon>
        <taxon>Arthropoda</taxon>
        <taxon>Chelicerata</taxon>
        <taxon>Arachnida</taxon>
        <taxon>Araneae</taxon>
        <taxon>Araneomorphae</taxon>
        <taxon>Entelegynae</taxon>
        <taxon>Araneoidea</taxon>
        <taxon>Nephilidae</taxon>
        <taxon>Trichonephila</taxon>
        <taxon>Trichonephila inaurata</taxon>
    </lineage>
</organism>
<evidence type="ECO:0000313" key="4">
    <source>
        <dbReference type="EMBL" id="GFY56882.1"/>
    </source>
</evidence>
<evidence type="ECO:0000313" key="5">
    <source>
        <dbReference type="Proteomes" id="UP000886998"/>
    </source>
</evidence>
<feature type="compositionally biased region" description="Polar residues" evidence="2">
    <location>
        <begin position="224"/>
        <end position="246"/>
    </location>
</feature>
<comment type="caution">
    <text evidence="4">The sequence shown here is derived from an EMBL/GenBank/DDBJ whole genome shotgun (WGS) entry which is preliminary data.</text>
</comment>
<sequence>MTISSVHDFQKQRPAVENKKKKSGTKRLPSENHQEDNKPRTFKCDKCNFASVSGKGLFYHKRQTHKKTPPPDPALSSADSKVPTVKDTLPLSLLDGCLVATFPIADIIPCPFGTCDISFGTVDWSRSLAKCQNHLVFDHEAVIMRVKQVCSKCKQEFLECPAEHHCFVQQGYQLASAPASSTSCEVCKRSFKTTKGLKHHILQKHGVKRESTAPIPPPNKTQDENATVNVPQTSNNQSIVTTTRTLHPSKPK</sequence>
<feature type="domain" description="C2H2-type" evidence="3">
    <location>
        <begin position="42"/>
        <end position="70"/>
    </location>
</feature>
<dbReference type="InterPro" id="IPR013087">
    <property type="entry name" value="Znf_C2H2_type"/>
</dbReference>
<name>A0A8X7C850_9ARAC</name>
<evidence type="ECO:0000256" key="1">
    <source>
        <dbReference type="PROSITE-ProRule" id="PRU00042"/>
    </source>
</evidence>
<dbReference type="SMART" id="SM00355">
    <property type="entry name" value="ZnF_C2H2"/>
    <property type="match status" value="3"/>
</dbReference>
<reference evidence="4" key="1">
    <citation type="submission" date="2020-08" db="EMBL/GenBank/DDBJ databases">
        <title>Multicomponent nature underlies the extraordinary mechanical properties of spider dragline silk.</title>
        <authorList>
            <person name="Kono N."/>
            <person name="Nakamura H."/>
            <person name="Mori M."/>
            <person name="Yoshida Y."/>
            <person name="Ohtoshi R."/>
            <person name="Malay A.D."/>
            <person name="Moran D.A.P."/>
            <person name="Tomita M."/>
            <person name="Numata K."/>
            <person name="Arakawa K."/>
        </authorList>
    </citation>
    <scope>NUCLEOTIDE SEQUENCE</scope>
</reference>
<keyword evidence="1" id="KW-0862">Zinc</keyword>
<feature type="region of interest" description="Disordered" evidence="2">
    <location>
        <begin position="202"/>
        <end position="252"/>
    </location>
</feature>
<feature type="region of interest" description="Disordered" evidence="2">
    <location>
        <begin position="1"/>
        <end position="42"/>
    </location>
</feature>
<dbReference type="EMBL" id="BMAV01011191">
    <property type="protein sequence ID" value="GFY56882.1"/>
    <property type="molecule type" value="Genomic_DNA"/>
</dbReference>
<gene>
    <name evidence="4" type="ORF">TNIN_354021</name>
</gene>
<feature type="compositionally biased region" description="Basic and acidic residues" evidence="2">
    <location>
        <begin position="28"/>
        <end position="42"/>
    </location>
</feature>
<protein>
    <recommendedName>
        <fullName evidence="3">C2H2-type domain-containing protein</fullName>
    </recommendedName>
</protein>
<dbReference type="AlphaFoldDB" id="A0A8X7C850"/>
<feature type="compositionally biased region" description="Basic and acidic residues" evidence="2">
    <location>
        <begin position="8"/>
        <end position="18"/>
    </location>
</feature>
<keyword evidence="1" id="KW-0863">Zinc-finger</keyword>
<feature type="region of interest" description="Disordered" evidence="2">
    <location>
        <begin position="62"/>
        <end position="81"/>
    </location>
</feature>